<evidence type="ECO:0008006" key="12">
    <source>
        <dbReference type="Google" id="ProtNLM"/>
    </source>
</evidence>
<comment type="caution">
    <text evidence="10">The sequence shown here is derived from an EMBL/GenBank/DDBJ whole genome shotgun (WGS) entry which is preliminary data.</text>
</comment>
<evidence type="ECO:0000256" key="5">
    <source>
        <dbReference type="ARBA" id="ARBA00023002"/>
    </source>
</evidence>
<dbReference type="Pfam" id="PF02771">
    <property type="entry name" value="Acyl-CoA_dh_N"/>
    <property type="match status" value="1"/>
</dbReference>
<dbReference type="InterPro" id="IPR037069">
    <property type="entry name" value="AcylCoA_DH/ox_N_sf"/>
</dbReference>
<dbReference type="InterPro" id="IPR013786">
    <property type="entry name" value="AcylCoA_DH/ox_N"/>
</dbReference>
<dbReference type="Gene3D" id="1.20.140.10">
    <property type="entry name" value="Butyryl-CoA Dehydrogenase, subunit A, domain 3"/>
    <property type="match status" value="1"/>
</dbReference>
<feature type="domain" description="Acyl-CoA oxidase/dehydrogenase middle" evidence="8">
    <location>
        <begin position="123"/>
        <end position="205"/>
    </location>
</feature>
<gene>
    <name evidence="10" type="ORF">IMCC14465_09320</name>
</gene>
<dbReference type="Gene3D" id="2.40.110.10">
    <property type="entry name" value="Butyryl-CoA Dehydrogenase, subunit A, domain 2"/>
    <property type="match status" value="1"/>
</dbReference>
<dbReference type="EMBL" id="ALYF01000003">
    <property type="protein sequence ID" value="EJW21136.1"/>
    <property type="molecule type" value="Genomic_DNA"/>
</dbReference>
<comment type="similarity">
    <text evidence="2 6">Belongs to the acyl-CoA dehydrogenase family.</text>
</comment>
<dbReference type="InterPro" id="IPR009100">
    <property type="entry name" value="AcylCoA_DH/oxidase_NM_dom_sf"/>
</dbReference>
<name>J9DGY6_9PROT</name>
<evidence type="ECO:0000256" key="2">
    <source>
        <dbReference type="ARBA" id="ARBA00009347"/>
    </source>
</evidence>
<dbReference type="eggNOG" id="COG1960">
    <property type="taxonomic scope" value="Bacteria"/>
</dbReference>
<dbReference type="OrthoDB" id="7328575at2"/>
<evidence type="ECO:0000259" key="7">
    <source>
        <dbReference type="Pfam" id="PF00441"/>
    </source>
</evidence>
<dbReference type="PANTHER" id="PTHR43884:SF20">
    <property type="entry name" value="ACYL-COA DEHYDROGENASE FADE28"/>
    <property type="match status" value="1"/>
</dbReference>
<evidence type="ECO:0000259" key="8">
    <source>
        <dbReference type="Pfam" id="PF02770"/>
    </source>
</evidence>
<dbReference type="AlphaFoldDB" id="J9DGY6"/>
<keyword evidence="4 6" id="KW-0274">FAD</keyword>
<evidence type="ECO:0000256" key="6">
    <source>
        <dbReference type="RuleBase" id="RU362125"/>
    </source>
</evidence>
<dbReference type="CDD" id="cd00567">
    <property type="entry name" value="ACAD"/>
    <property type="match status" value="1"/>
</dbReference>
<accession>J9DGY6</accession>
<evidence type="ECO:0000313" key="11">
    <source>
        <dbReference type="Proteomes" id="UP000004836"/>
    </source>
</evidence>
<dbReference type="PANTHER" id="PTHR43884">
    <property type="entry name" value="ACYL-COA DEHYDROGENASE"/>
    <property type="match status" value="1"/>
</dbReference>
<evidence type="ECO:0000259" key="9">
    <source>
        <dbReference type="Pfam" id="PF02771"/>
    </source>
</evidence>
<dbReference type="GO" id="GO:0050660">
    <property type="term" value="F:flavin adenine dinucleotide binding"/>
    <property type="evidence" value="ECO:0007669"/>
    <property type="project" value="InterPro"/>
</dbReference>
<dbReference type="Pfam" id="PF02770">
    <property type="entry name" value="Acyl-CoA_dh_M"/>
    <property type="match status" value="1"/>
</dbReference>
<dbReference type="PATRIC" id="fig|1220535.3.peg.926"/>
<comment type="cofactor">
    <cofactor evidence="1 6">
        <name>FAD</name>
        <dbReference type="ChEBI" id="CHEBI:57692"/>
    </cofactor>
</comment>
<protein>
    <recommendedName>
        <fullName evidence="12">Acyl-CoA dehydrogenase</fullName>
    </recommendedName>
</protein>
<dbReference type="Gene3D" id="1.10.540.10">
    <property type="entry name" value="Acyl-CoA dehydrogenase/oxidase, N-terminal domain"/>
    <property type="match status" value="1"/>
</dbReference>
<dbReference type="InterPro" id="IPR046373">
    <property type="entry name" value="Acyl-CoA_Oxase/DH_mid-dom_sf"/>
</dbReference>
<keyword evidence="5 6" id="KW-0560">Oxidoreductase</keyword>
<dbReference type="InterPro" id="IPR006091">
    <property type="entry name" value="Acyl-CoA_Oxase/DH_mid-dom"/>
</dbReference>
<keyword evidence="11" id="KW-1185">Reference proteome</keyword>
<dbReference type="SUPFAM" id="SSF47203">
    <property type="entry name" value="Acyl-CoA dehydrogenase C-terminal domain-like"/>
    <property type="match status" value="1"/>
</dbReference>
<evidence type="ECO:0000256" key="3">
    <source>
        <dbReference type="ARBA" id="ARBA00022630"/>
    </source>
</evidence>
<dbReference type="STRING" id="1220535.IMCC14465_09320"/>
<dbReference type="SUPFAM" id="SSF56645">
    <property type="entry name" value="Acyl-CoA dehydrogenase NM domain-like"/>
    <property type="match status" value="1"/>
</dbReference>
<organism evidence="10 11">
    <name type="scientific">alpha proteobacterium IMCC14465</name>
    <dbReference type="NCBI Taxonomy" id="1220535"/>
    <lineage>
        <taxon>Bacteria</taxon>
        <taxon>Pseudomonadati</taxon>
        <taxon>Pseudomonadota</taxon>
        <taxon>Alphaproteobacteria</taxon>
        <taxon>PS1 clade</taxon>
    </lineage>
</organism>
<proteinExistence type="inferred from homology"/>
<evidence type="ECO:0000313" key="10">
    <source>
        <dbReference type="EMBL" id="EJW21136.1"/>
    </source>
</evidence>
<evidence type="ECO:0000256" key="4">
    <source>
        <dbReference type="ARBA" id="ARBA00022827"/>
    </source>
</evidence>
<feature type="domain" description="Acyl-CoA dehydrogenase/oxidase N-terminal" evidence="9">
    <location>
        <begin position="6"/>
        <end position="118"/>
    </location>
</feature>
<reference evidence="10 11" key="1">
    <citation type="journal article" date="2012" name="J. Bacteriol.">
        <title>Genome Sequence of Strain IMCC14465, Isolated from the East Sea, Belonging to the PS1 Clade of Alphaproteobacteria.</title>
        <authorList>
            <person name="Yang S.J."/>
            <person name="Kang I."/>
            <person name="Cho J.C."/>
        </authorList>
    </citation>
    <scope>NUCLEOTIDE SEQUENCE [LARGE SCALE GENOMIC DNA]</scope>
    <source>
        <strain evidence="10 11">IMCC14465</strain>
    </source>
</reference>
<keyword evidence="3 6" id="KW-0285">Flavoprotein</keyword>
<feature type="domain" description="Acyl-CoA dehydrogenase/oxidase C-terminal" evidence="7">
    <location>
        <begin position="237"/>
        <end position="356"/>
    </location>
</feature>
<dbReference type="InterPro" id="IPR009075">
    <property type="entry name" value="AcylCo_DH/oxidase_C"/>
</dbReference>
<dbReference type="InterPro" id="IPR036250">
    <property type="entry name" value="AcylCo_DH-like_C"/>
</dbReference>
<dbReference type="GO" id="GO:0003995">
    <property type="term" value="F:acyl-CoA dehydrogenase activity"/>
    <property type="evidence" value="ECO:0007669"/>
    <property type="project" value="TreeGrafter"/>
</dbReference>
<dbReference type="Pfam" id="PF00441">
    <property type="entry name" value="Acyl-CoA_dh_1"/>
    <property type="match status" value="1"/>
</dbReference>
<evidence type="ECO:0000256" key="1">
    <source>
        <dbReference type="ARBA" id="ARBA00001974"/>
    </source>
</evidence>
<dbReference type="Proteomes" id="UP000004836">
    <property type="component" value="Unassembled WGS sequence"/>
</dbReference>
<sequence length="376" mass="40942">MHFQLTDDQQMLKSLVERFVQDHYADGQRNTYLETPYGFSPDNWSLMGELGLIATAFKEADGGFETDIKTLTIIFEALGRGITTEPLIEYAYEAGALFAATAAPELKAAWIDQLVTGEKRLTLAHTEQRARDNPIWVETTATPNDDGFILSGSKSLVPSGVGVDGYIISSKSVDGTANDISLFLVPTETPGMQVAPYRLVDGRVGVKLDFDALHVPSSHKLEGGIQSLTAVQQKADIARCAETLGLMETMFEATLDYLKTRKQFGRPLGSFQALQHRMVEQYVAIDQLRSLILRLTLLDSGTGEEATAKLGEMIAGVRAFAAEAGTALGHETIQLHGGMGVSEEVIVATGHKRLMMLARYPYSSERAMDVYAGTLA</sequence>